<dbReference type="SUPFAM" id="SSF53448">
    <property type="entry name" value="Nucleotide-diphospho-sugar transferases"/>
    <property type="match status" value="1"/>
</dbReference>
<name>A0A0D8XZG8_DICVI</name>
<proteinExistence type="inferred from homology"/>
<dbReference type="OrthoDB" id="532420at2759"/>
<gene>
    <name evidence="2" type="ORF">DICVIV_03779</name>
</gene>
<sequence>MASYDLLLERVGSQKHLLRFWNELSECEKELLAQQINSIDFRSFREIYENSANLHTVCPDNLTPVLDSHHIVFKDLCEKEKQYYWMKGLSAISRGEVAVILLAGGQSSRLGSSAPKGYLLFP</sequence>
<protein>
    <submittedName>
        <fullName evidence="2">Uncharacterized protein</fullName>
    </submittedName>
</protein>
<dbReference type="PANTHER" id="PTHR11952">
    <property type="entry name" value="UDP- GLUCOSE PYROPHOSPHORYLASE"/>
    <property type="match status" value="1"/>
</dbReference>
<dbReference type="EMBL" id="KN716216">
    <property type="protein sequence ID" value="KJH50058.1"/>
    <property type="molecule type" value="Genomic_DNA"/>
</dbReference>
<dbReference type="Gene3D" id="3.90.550.10">
    <property type="entry name" value="Spore Coat Polysaccharide Biosynthesis Protein SpsA, Chain A"/>
    <property type="match status" value="1"/>
</dbReference>
<dbReference type="InterPro" id="IPR029044">
    <property type="entry name" value="Nucleotide-diphossugar_trans"/>
</dbReference>
<dbReference type="InterPro" id="IPR039741">
    <property type="entry name" value="UDP-sugar_pyrophosphorylase"/>
</dbReference>
<accession>A0A0D8XZG8</accession>
<comment type="similarity">
    <text evidence="1">Belongs to the UDPGP type 1 family.</text>
</comment>
<organism evidence="2 3">
    <name type="scientific">Dictyocaulus viviparus</name>
    <name type="common">Bovine lungworm</name>
    <dbReference type="NCBI Taxonomy" id="29172"/>
    <lineage>
        <taxon>Eukaryota</taxon>
        <taxon>Metazoa</taxon>
        <taxon>Ecdysozoa</taxon>
        <taxon>Nematoda</taxon>
        <taxon>Chromadorea</taxon>
        <taxon>Rhabditida</taxon>
        <taxon>Rhabditina</taxon>
        <taxon>Rhabditomorpha</taxon>
        <taxon>Strongyloidea</taxon>
        <taxon>Metastrongylidae</taxon>
        <taxon>Dictyocaulus</taxon>
    </lineage>
</organism>
<dbReference type="PANTHER" id="PTHR11952:SF2">
    <property type="entry name" value="LD24639P"/>
    <property type="match status" value="1"/>
</dbReference>
<dbReference type="Proteomes" id="UP000053766">
    <property type="component" value="Unassembled WGS sequence"/>
</dbReference>
<evidence type="ECO:0000256" key="1">
    <source>
        <dbReference type="ARBA" id="ARBA00010401"/>
    </source>
</evidence>
<reference evidence="2 3" key="1">
    <citation type="submission" date="2013-11" db="EMBL/GenBank/DDBJ databases">
        <title>Draft genome of the bovine lungworm Dictyocaulus viviparus.</title>
        <authorList>
            <person name="Mitreva M."/>
        </authorList>
    </citation>
    <scope>NUCLEOTIDE SEQUENCE [LARGE SCALE GENOMIC DNA]</scope>
    <source>
        <strain evidence="2 3">HannoverDv2000</strain>
    </source>
</reference>
<dbReference type="STRING" id="29172.A0A0D8XZG8"/>
<evidence type="ECO:0000313" key="2">
    <source>
        <dbReference type="EMBL" id="KJH50058.1"/>
    </source>
</evidence>
<reference evidence="3" key="2">
    <citation type="journal article" date="2016" name="Sci. Rep.">
        <title>Dictyocaulus viviparus genome, variome and transcriptome elucidate lungworm biology and support future intervention.</title>
        <authorList>
            <person name="McNulty S.N."/>
            <person name="Strube C."/>
            <person name="Rosa B.A."/>
            <person name="Martin J.C."/>
            <person name="Tyagi R."/>
            <person name="Choi Y.J."/>
            <person name="Wang Q."/>
            <person name="Hallsworth Pepin K."/>
            <person name="Zhang X."/>
            <person name="Ozersky P."/>
            <person name="Wilson R.K."/>
            <person name="Sternberg P.W."/>
            <person name="Gasser R.B."/>
            <person name="Mitreva M."/>
        </authorList>
    </citation>
    <scope>NUCLEOTIDE SEQUENCE [LARGE SCALE GENOMIC DNA]</scope>
    <source>
        <strain evidence="3">HannoverDv2000</strain>
    </source>
</reference>
<dbReference type="AlphaFoldDB" id="A0A0D8XZG8"/>
<evidence type="ECO:0000313" key="3">
    <source>
        <dbReference type="Proteomes" id="UP000053766"/>
    </source>
</evidence>
<keyword evidence="3" id="KW-1185">Reference proteome</keyword>